<evidence type="ECO:0000313" key="4">
    <source>
        <dbReference type="Proteomes" id="UP001500888"/>
    </source>
</evidence>
<dbReference type="EMBL" id="BAAAZR010000004">
    <property type="protein sequence ID" value="GAA3805643.1"/>
    <property type="molecule type" value="Genomic_DNA"/>
</dbReference>
<comment type="caution">
    <text evidence="3">The sequence shown here is derived from an EMBL/GenBank/DDBJ whole genome shotgun (WGS) entry which is preliminary data.</text>
</comment>
<feature type="region of interest" description="Disordered" evidence="1">
    <location>
        <begin position="106"/>
        <end position="141"/>
    </location>
</feature>
<keyword evidence="2" id="KW-1133">Transmembrane helix</keyword>
<name>A0ABP7HY91_9ACTN</name>
<reference evidence="4" key="1">
    <citation type="journal article" date="2019" name="Int. J. Syst. Evol. Microbiol.">
        <title>The Global Catalogue of Microorganisms (GCM) 10K type strain sequencing project: providing services to taxonomists for standard genome sequencing and annotation.</title>
        <authorList>
            <consortium name="The Broad Institute Genomics Platform"/>
            <consortium name="The Broad Institute Genome Sequencing Center for Infectious Disease"/>
            <person name="Wu L."/>
            <person name="Ma J."/>
        </authorList>
    </citation>
    <scope>NUCLEOTIDE SEQUENCE [LARGE SCALE GENOMIC DNA]</scope>
    <source>
        <strain evidence="4">JCM 16908</strain>
    </source>
</reference>
<evidence type="ECO:0000256" key="1">
    <source>
        <dbReference type="SAM" id="MobiDB-lite"/>
    </source>
</evidence>
<dbReference type="Proteomes" id="UP001500888">
    <property type="component" value="Unassembled WGS sequence"/>
</dbReference>
<dbReference type="InterPro" id="IPR047789">
    <property type="entry name" value="CU044_5270-like"/>
</dbReference>
<keyword evidence="4" id="KW-1185">Reference proteome</keyword>
<feature type="transmembrane region" description="Helical" evidence="2">
    <location>
        <begin position="57"/>
        <end position="76"/>
    </location>
</feature>
<feature type="compositionally biased region" description="Polar residues" evidence="1">
    <location>
        <begin position="107"/>
        <end position="121"/>
    </location>
</feature>
<dbReference type="RefSeq" id="WP_344938528.1">
    <property type="nucleotide sequence ID" value="NZ_BAAAZR010000004.1"/>
</dbReference>
<keyword evidence="2" id="KW-0472">Membrane</keyword>
<evidence type="ECO:0008006" key="5">
    <source>
        <dbReference type="Google" id="ProtNLM"/>
    </source>
</evidence>
<dbReference type="NCBIfam" id="NF038083">
    <property type="entry name" value="CU044_5270_fam"/>
    <property type="match status" value="1"/>
</dbReference>
<evidence type="ECO:0000313" key="3">
    <source>
        <dbReference type="EMBL" id="GAA3805643.1"/>
    </source>
</evidence>
<accession>A0ABP7HY91</accession>
<proteinExistence type="predicted"/>
<organism evidence="3 4">
    <name type="scientific">Sphaerisporangium flaviroseum</name>
    <dbReference type="NCBI Taxonomy" id="509199"/>
    <lineage>
        <taxon>Bacteria</taxon>
        <taxon>Bacillati</taxon>
        <taxon>Actinomycetota</taxon>
        <taxon>Actinomycetes</taxon>
        <taxon>Streptosporangiales</taxon>
        <taxon>Streptosporangiaceae</taxon>
        <taxon>Sphaerisporangium</taxon>
    </lineage>
</organism>
<sequence length="339" mass="37650">MDDLTMLSEFRVEVPEPDAARLASTRARLVAGTGHAGHAGRTVGAGGRRKPFWNRPVLLAGAFGVVAALVLAFVRFGPTGDATRPPVAERYASTAVVLEQAALVAETRSTGSAPRPNQWQYSKVLDRQPNGDPGDRDHRESWIRYDGKQTAGYDEAGQVTVSDHPPDPGDDDLSPMRYAEKLRKLPTDPAKLLAHVRGDRHWVDYPVEEKSPKGEQVARAETPDERAFRVLSLYLQQQAVMPPKLEAAMYRALAQIPGVRVQLDVEDGAGRRGMGLFREYSDAMRTYFILDEKTYRYLGMRMVWFRDQYMGSELVTRAGSVWTVTQLASAIVDKPGQRP</sequence>
<keyword evidence="2" id="KW-0812">Transmembrane</keyword>
<gene>
    <name evidence="3" type="ORF">GCM10022226_27130</name>
</gene>
<evidence type="ECO:0000256" key="2">
    <source>
        <dbReference type="SAM" id="Phobius"/>
    </source>
</evidence>
<feature type="region of interest" description="Disordered" evidence="1">
    <location>
        <begin position="153"/>
        <end position="175"/>
    </location>
</feature>
<protein>
    <recommendedName>
        <fullName evidence="5">CU044_5270 family protein</fullName>
    </recommendedName>
</protein>